<name>W0SAS6_9PROT</name>
<sequence>MVFYDCEFTNLSPASSLLSIGLVVADSDAELYIEISDANLNGSSDFVKKNVLSLFGRHAPEVLTKAATAVRIETWLDTVRDGNRQCQIQMIADSSWDWDHFLLLFPTRPPGERAWTVEFNLIGRMVQHILDLSGVDQILSRVIATYHQLHGEQHHALVDARALKAGWMVVKMPGTEPCESPRNL</sequence>
<dbReference type="Proteomes" id="UP000031637">
    <property type="component" value="Chromosome"/>
</dbReference>
<dbReference type="HOGENOM" id="CLU_116173_0_0_4"/>
<dbReference type="GO" id="GO:0003676">
    <property type="term" value="F:nucleic acid binding"/>
    <property type="evidence" value="ECO:0007669"/>
    <property type="project" value="InterPro"/>
</dbReference>
<dbReference type="InterPro" id="IPR012337">
    <property type="entry name" value="RNaseH-like_sf"/>
</dbReference>
<dbReference type="AlphaFoldDB" id="W0SAS6"/>
<protein>
    <submittedName>
        <fullName evidence="1">Uncharacterized protein</fullName>
    </submittedName>
</protein>
<gene>
    <name evidence="1" type="ORF">SUTH_00485</name>
</gene>
<reference evidence="1 2" key="1">
    <citation type="journal article" date="2014" name="Syst. Appl. Microbiol.">
        <title>Complete genomes of freshwater sulfur oxidizers Sulfuricella denitrificans skB26 and Sulfuritalea hydrogenivorans sk43H: genetic insights into the sulfur oxidation pathway of betaproteobacteria.</title>
        <authorList>
            <person name="Watanabe T."/>
            <person name="Kojima H."/>
            <person name="Fukui M."/>
        </authorList>
    </citation>
    <scope>NUCLEOTIDE SEQUENCE [LARGE SCALE GENOMIC DNA]</scope>
    <source>
        <strain evidence="1">DSM22779</strain>
    </source>
</reference>
<dbReference type="InterPro" id="IPR036397">
    <property type="entry name" value="RNaseH_sf"/>
</dbReference>
<dbReference type="Gene3D" id="3.30.420.10">
    <property type="entry name" value="Ribonuclease H-like superfamily/Ribonuclease H"/>
    <property type="match status" value="1"/>
</dbReference>
<dbReference type="EMBL" id="AP012547">
    <property type="protein sequence ID" value="BAO28299.1"/>
    <property type="molecule type" value="Genomic_DNA"/>
</dbReference>
<keyword evidence="2" id="KW-1185">Reference proteome</keyword>
<proteinExistence type="predicted"/>
<dbReference type="OrthoDB" id="6482216at2"/>
<dbReference type="RefSeq" id="WP_148312829.1">
    <property type="nucleotide sequence ID" value="NZ_AP012547.1"/>
</dbReference>
<dbReference type="KEGG" id="shd:SUTH_00485"/>
<organism evidence="1 2">
    <name type="scientific">Sulfuritalea hydrogenivorans sk43H</name>
    <dbReference type="NCBI Taxonomy" id="1223802"/>
    <lineage>
        <taxon>Bacteria</taxon>
        <taxon>Pseudomonadati</taxon>
        <taxon>Pseudomonadota</taxon>
        <taxon>Betaproteobacteria</taxon>
        <taxon>Nitrosomonadales</taxon>
        <taxon>Sterolibacteriaceae</taxon>
        <taxon>Sulfuritalea</taxon>
    </lineage>
</organism>
<accession>W0SAS6</accession>
<dbReference type="SUPFAM" id="SSF53098">
    <property type="entry name" value="Ribonuclease H-like"/>
    <property type="match status" value="1"/>
</dbReference>
<evidence type="ECO:0000313" key="2">
    <source>
        <dbReference type="Proteomes" id="UP000031637"/>
    </source>
</evidence>
<dbReference type="STRING" id="1223802.SUTH_00485"/>
<evidence type="ECO:0000313" key="1">
    <source>
        <dbReference type="EMBL" id="BAO28299.1"/>
    </source>
</evidence>